<comment type="caution">
    <text evidence="4">The sequence shown here is derived from an EMBL/GenBank/DDBJ whole genome shotgun (WGS) entry which is preliminary data.</text>
</comment>
<dbReference type="PRINTS" id="PR01805">
    <property type="entry name" value="VACJLIPOPROT"/>
</dbReference>
<sequence>MSSFVHRCYRFACLLLLVTLTACSAKPNLSVNAQKPSVPLPNEQGAQPLLFEYSDPFEGFNRRVYYFNAKADEYVVLPVVNGYKAVTPDFVETGVSNFFSNLGEISTFINALLQFKGSVAAETFGRFALNSTLGLAGLFDIATPVGLDKQNEDLGQTLGYWGVGPGPYLVLPFIGPSNVRDGFSSVVDLVAYDAAVSELGLKNDEELFLSFLRSINARNELPFRYYESGSAFEYDQMKVLYMKYRELQIKR</sequence>
<dbReference type="PROSITE" id="PS51257">
    <property type="entry name" value="PROKAR_LIPOPROTEIN"/>
    <property type="match status" value="1"/>
</dbReference>
<evidence type="ECO:0008006" key="6">
    <source>
        <dbReference type="Google" id="ProtNLM"/>
    </source>
</evidence>
<organism evidence="4 5">
    <name type="scientific">Thalassotalea marina</name>
    <dbReference type="NCBI Taxonomy" id="1673741"/>
    <lineage>
        <taxon>Bacteria</taxon>
        <taxon>Pseudomonadati</taxon>
        <taxon>Pseudomonadota</taxon>
        <taxon>Gammaproteobacteria</taxon>
        <taxon>Alteromonadales</taxon>
        <taxon>Colwelliaceae</taxon>
        <taxon>Thalassotalea</taxon>
    </lineage>
</organism>
<evidence type="ECO:0000313" key="5">
    <source>
        <dbReference type="Proteomes" id="UP000623842"/>
    </source>
</evidence>
<protein>
    <recommendedName>
        <fullName evidence="6">VacJ family lipoprotein</fullName>
    </recommendedName>
</protein>
<dbReference type="InterPro" id="IPR007428">
    <property type="entry name" value="MlaA"/>
</dbReference>
<dbReference type="GO" id="GO:0120010">
    <property type="term" value="P:intermembrane phospholipid transfer"/>
    <property type="evidence" value="ECO:0007669"/>
    <property type="project" value="TreeGrafter"/>
</dbReference>
<feature type="chain" id="PRO_5037632189" description="VacJ family lipoprotein" evidence="3">
    <location>
        <begin position="25"/>
        <end position="251"/>
    </location>
</feature>
<reference evidence="4" key="1">
    <citation type="journal article" date="2014" name="Int. J. Syst. Evol. Microbiol.">
        <title>Complete genome sequence of Corynebacterium casei LMG S-19264T (=DSM 44701T), isolated from a smear-ripened cheese.</title>
        <authorList>
            <consortium name="US DOE Joint Genome Institute (JGI-PGF)"/>
            <person name="Walter F."/>
            <person name="Albersmeier A."/>
            <person name="Kalinowski J."/>
            <person name="Ruckert C."/>
        </authorList>
    </citation>
    <scope>NUCLEOTIDE SEQUENCE</scope>
    <source>
        <strain evidence="4">KCTC 42731</strain>
    </source>
</reference>
<keyword evidence="5" id="KW-1185">Reference proteome</keyword>
<evidence type="ECO:0000256" key="3">
    <source>
        <dbReference type="SAM" id="SignalP"/>
    </source>
</evidence>
<dbReference type="PANTHER" id="PTHR30035">
    <property type="entry name" value="LIPOPROTEIN VACJ-RELATED"/>
    <property type="match status" value="1"/>
</dbReference>
<evidence type="ECO:0000256" key="2">
    <source>
        <dbReference type="ARBA" id="ARBA00022729"/>
    </source>
</evidence>
<feature type="signal peptide" evidence="3">
    <location>
        <begin position="1"/>
        <end position="24"/>
    </location>
</feature>
<gene>
    <name evidence="4" type="ORF">GCM10017161_00420</name>
</gene>
<reference evidence="4" key="2">
    <citation type="submission" date="2020-09" db="EMBL/GenBank/DDBJ databases">
        <authorList>
            <person name="Sun Q."/>
            <person name="Kim S."/>
        </authorList>
    </citation>
    <scope>NUCLEOTIDE SEQUENCE</scope>
    <source>
        <strain evidence="4">KCTC 42731</strain>
    </source>
</reference>
<dbReference type="RefSeq" id="WP_189766710.1">
    <property type="nucleotide sequence ID" value="NZ_BNCK01000001.1"/>
</dbReference>
<comment type="similarity">
    <text evidence="1">Belongs to the MlaA family.</text>
</comment>
<evidence type="ECO:0000313" key="4">
    <source>
        <dbReference type="EMBL" id="GHF77370.1"/>
    </source>
</evidence>
<name>A0A919BBJ9_9GAMM</name>
<dbReference type="Proteomes" id="UP000623842">
    <property type="component" value="Unassembled WGS sequence"/>
</dbReference>
<dbReference type="GO" id="GO:0016020">
    <property type="term" value="C:membrane"/>
    <property type="evidence" value="ECO:0007669"/>
    <property type="project" value="InterPro"/>
</dbReference>
<dbReference type="EMBL" id="BNCK01000001">
    <property type="protein sequence ID" value="GHF77370.1"/>
    <property type="molecule type" value="Genomic_DNA"/>
</dbReference>
<dbReference type="PANTHER" id="PTHR30035:SF3">
    <property type="entry name" value="INTERMEMBRANE PHOSPHOLIPID TRANSPORT SYSTEM LIPOPROTEIN MLAA"/>
    <property type="match status" value="1"/>
</dbReference>
<keyword evidence="2 3" id="KW-0732">Signal</keyword>
<dbReference type="AlphaFoldDB" id="A0A919BBJ9"/>
<accession>A0A919BBJ9</accession>
<evidence type="ECO:0000256" key="1">
    <source>
        <dbReference type="ARBA" id="ARBA00010634"/>
    </source>
</evidence>
<dbReference type="Pfam" id="PF04333">
    <property type="entry name" value="MlaA"/>
    <property type="match status" value="1"/>
</dbReference>
<proteinExistence type="inferred from homology"/>